<dbReference type="STRING" id="301302.ERS852420_00585"/>
<dbReference type="RefSeq" id="WP_055067841.1">
    <property type="nucleotide sequence ID" value="NZ_CP173697.1"/>
</dbReference>
<keyword evidence="3" id="KW-1185">Reference proteome</keyword>
<reference evidence="1" key="2">
    <citation type="submission" date="2015-05" db="EMBL/GenBank/DDBJ databases">
        <authorList>
            <person name="Wang D.B."/>
            <person name="Wang M."/>
        </authorList>
    </citation>
    <scope>NUCLEOTIDE SEQUENCE [LARGE SCALE GENOMIC DNA]</scope>
    <source>
        <strain evidence="1">M72</strain>
    </source>
</reference>
<gene>
    <name evidence="2" type="ORF">GMD30_00325</name>
    <name evidence="1" type="ORF">M72_05951</name>
</gene>
<reference evidence="2 4" key="3">
    <citation type="journal article" date="2019" name="Nat. Med.">
        <title>A library of human gut bacterial isolates paired with longitudinal multiomics data enables mechanistic microbiome research.</title>
        <authorList>
            <person name="Poyet M."/>
            <person name="Groussin M."/>
            <person name="Gibbons S.M."/>
            <person name="Avila-Pacheco J."/>
            <person name="Jiang X."/>
            <person name="Kearney S.M."/>
            <person name="Perrotta A.R."/>
            <person name="Berdy B."/>
            <person name="Zhao S."/>
            <person name="Lieberman T.D."/>
            <person name="Swanson P.K."/>
            <person name="Smith M."/>
            <person name="Roesemann S."/>
            <person name="Alexander J.E."/>
            <person name="Rich S.A."/>
            <person name="Livny J."/>
            <person name="Vlamakis H."/>
            <person name="Clish C."/>
            <person name="Bullock K."/>
            <person name="Deik A."/>
            <person name="Scott J."/>
            <person name="Pierce K.A."/>
            <person name="Xavier R.J."/>
            <person name="Alm E.J."/>
        </authorList>
    </citation>
    <scope>NUCLEOTIDE SEQUENCE [LARGE SCALE GENOMIC DNA]</scope>
    <source>
        <strain evidence="2 4">BIOML-A1</strain>
    </source>
</reference>
<evidence type="ECO:0000313" key="3">
    <source>
        <dbReference type="Proteomes" id="UP000049979"/>
    </source>
</evidence>
<dbReference type="EMBL" id="CVRR01000019">
    <property type="protein sequence ID" value="CRL38161.1"/>
    <property type="molecule type" value="Genomic_DNA"/>
</dbReference>
<organism evidence="1 3">
    <name type="scientific">Roseburia faecis</name>
    <dbReference type="NCBI Taxonomy" id="301302"/>
    <lineage>
        <taxon>Bacteria</taxon>
        <taxon>Bacillati</taxon>
        <taxon>Bacillota</taxon>
        <taxon>Clostridia</taxon>
        <taxon>Lachnospirales</taxon>
        <taxon>Lachnospiraceae</taxon>
        <taxon>Roseburia</taxon>
    </lineage>
</organism>
<reference evidence="3" key="1">
    <citation type="submission" date="2015-05" db="EMBL/GenBank/DDBJ databases">
        <authorList>
            <consortium name="Pathogen Informatics"/>
        </authorList>
    </citation>
    <scope>NUCLEOTIDE SEQUENCE [LARGE SCALE GENOMIC DNA]</scope>
    <source>
        <strain evidence="3">M72</strain>
    </source>
</reference>
<evidence type="ECO:0000313" key="4">
    <source>
        <dbReference type="Proteomes" id="UP000446657"/>
    </source>
</evidence>
<evidence type="ECO:0000313" key="2">
    <source>
        <dbReference type="EMBL" id="MTR80176.1"/>
    </source>
</evidence>
<dbReference type="Proteomes" id="UP000049979">
    <property type="component" value="Unassembled WGS sequence"/>
</dbReference>
<sequence length="337" mass="39048">MIINELGMREISAEEARKIGVDLTYVGVCKKLRKLAKLDRLQLDETMHRNNLNLHLFKYIKYCGLSPLEYIKEYLSNLQPYMIERRKDQEKQASFICVVDNMYRISVYIKADNSFGDEMIISFHEDNIRGVAKTNSLIKNTKDRLVPVIADSYGSINRENGNVSVKLFVQRGMKTLPIDVIGFKCKDVFIVREGDIDRQFLDYCNQYIRDLYTSNLKLDFDQVEVFSMLQQISFTSYGRDTFSSLSLLIDSIAIQQDSISKQTADFALVTFAQSLKLTENQKKELIELLNEKYMVSDIKSIDDILYRIKSAMYATNEDANYFKELDTLDSPQSMKLD</sequence>
<dbReference type="EMBL" id="WNAL01000001">
    <property type="protein sequence ID" value="MTR80176.1"/>
    <property type="molecule type" value="Genomic_DNA"/>
</dbReference>
<evidence type="ECO:0000313" key="1">
    <source>
        <dbReference type="EMBL" id="CRL38161.1"/>
    </source>
</evidence>
<name>A0A0M6WPM2_9FIRM</name>
<dbReference type="Proteomes" id="UP000446657">
    <property type="component" value="Unassembled WGS sequence"/>
</dbReference>
<dbReference type="AlphaFoldDB" id="A0A0M6WPM2"/>
<protein>
    <submittedName>
        <fullName evidence="1">Uncharacterized protein</fullName>
    </submittedName>
</protein>
<accession>A0A0M6WPM2</accession>
<proteinExistence type="predicted"/>
<dbReference type="OrthoDB" id="1997553at2"/>